<dbReference type="AlphaFoldDB" id="A0A6N8DMQ3"/>
<dbReference type="OrthoDB" id="9811262at2"/>
<dbReference type="SUPFAM" id="SSF52200">
    <property type="entry name" value="Toll/Interleukin receptor TIR domain"/>
    <property type="match status" value="1"/>
</dbReference>
<gene>
    <name evidence="2" type="ORF">GJ654_12520</name>
</gene>
<evidence type="ECO:0000313" key="2">
    <source>
        <dbReference type="EMBL" id="MTV31810.1"/>
    </source>
</evidence>
<dbReference type="InterPro" id="IPR035897">
    <property type="entry name" value="Toll_tir_struct_dom_sf"/>
</dbReference>
<evidence type="ECO:0000313" key="3">
    <source>
        <dbReference type="Proteomes" id="UP000439113"/>
    </source>
</evidence>
<evidence type="ECO:0000259" key="1">
    <source>
        <dbReference type="Pfam" id="PF13676"/>
    </source>
</evidence>
<dbReference type="Gene3D" id="3.40.50.10140">
    <property type="entry name" value="Toll/interleukin-1 receptor homology (TIR) domain"/>
    <property type="match status" value="1"/>
</dbReference>
<dbReference type="GO" id="GO:0007165">
    <property type="term" value="P:signal transduction"/>
    <property type="evidence" value="ECO:0007669"/>
    <property type="project" value="InterPro"/>
</dbReference>
<dbReference type="Proteomes" id="UP000439113">
    <property type="component" value="Unassembled WGS sequence"/>
</dbReference>
<dbReference type="RefSeq" id="WP_155446484.1">
    <property type="nucleotide sequence ID" value="NZ_JAOQNR010000012.1"/>
</dbReference>
<dbReference type="Pfam" id="PF13676">
    <property type="entry name" value="TIR_2"/>
    <property type="match status" value="1"/>
</dbReference>
<dbReference type="EMBL" id="WNKS01000010">
    <property type="protein sequence ID" value="MTV31810.1"/>
    <property type="molecule type" value="Genomic_DNA"/>
</dbReference>
<dbReference type="InterPro" id="IPR000157">
    <property type="entry name" value="TIR_dom"/>
</dbReference>
<organism evidence="2 3">
    <name type="scientific">Rhodoblastus acidophilus</name>
    <name type="common">Rhodopseudomonas acidophila</name>
    <dbReference type="NCBI Taxonomy" id="1074"/>
    <lineage>
        <taxon>Bacteria</taxon>
        <taxon>Pseudomonadati</taxon>
        <taxon>Pseudomonadota</taxon>
        <taxon>Alphaproteobacteria</taxon>
        <taxon>Hyphomicrobiales</taxon>
        <taxon>Rhodoblastaceae</taxon>
        <taxon>Rhodoblastus</taxon>
    </lineage>
</organism>
<reference evidence="2 3" key="1">
    <citation type="submission" date="2019-11" db="EMBL/GenBank/DDBJ databases">
        <title>Whole-genome sequence of a Rhodoblastus acidophilus DSM 142.</title>
        <authorList>
            <person name="Kyndt J.A."/>
            <person name="Meyer T.E."/>
        </authorList>
    </citation>
    <scope>NUCLEOTIDE SEQUENCE [LARGE SCALE GENOMIC DNA]</scope>
    <source>
        <strain evidence="2 3">DSM 142</strain>
    </source>
</reference>
<name>A0A6N8DMQ3_RHOAC</name>
<sequence length="566" mass="63225">MGYIVICFSEEDRTLMADLQRVLETRQIPVWTYLNNEIGIRISPEIAGKIRAATAVIVLWTPTSVNSNWVQSEAQYALDNHVALLPVCSVNPKDLKIEPPFNTLVATNLSNWNGEDNDPCIAPLYDIIGSLFSKSRTSINFNSLKLFRKWYLLAKSSEIAQARELIAKRRVCFLFGENALVDTFEEAIFNEQLDQKAQSLIIPSRVDFKDDVLDYIYKYIQDNQACLGTVSGQHVLNSVLAAIAWSSLRAIESATNQSLKPSTLMEFAASYFYSELKVASKIRLATELSHAKDFALFMFAYIERKISDIQKKTRPHHILLLPMTQLGSRFASDYVCAPGQQDHFATSVPESIASAFADIVALNMKQGSISYLIKTSGLRDVSRIVYIALNATIVPPPLTRNDIDSLFGQLTQQKCDEAALNDVFEFTGGASEFVVQLLDYMQRAPGPIATRNNIQEAIKMLSTDLRNMTSIKTDGEADPILAYREFLSLSAKPVDYQEFDGYADTRSRSWNGSLERLINCGLLTLSPPDSENTLPPLRFYPTVYINKKSIAAKSVVRAMKQPAAGE</sequence>
<proteinExistence type="predicted"/>
<accession>A0A6N8DMQ3</accession>
<feature type="domain" description="TIR" evidence="1">
    <location>
        <begin position="4"/>
        <end position="115"/>
    </location>
</feature>
<comment type="caution">
    <text evidence="2">The sequence shown here is derived from an EMBL/GenBank/DDBJ whole genome shotgun (WGS) entry which is preliminary data.</text>
</comment>
<protein>
    <submittedName>
        <fullName evidence="2">TIR domain-containing protein</fullName>
    </submittedName>
</protein>